<organism evidence="5 6">
    <name type="scientific">Aerophobetes bacterium</name>
    <dbReference type="NCBI Taxonomy" id="2030807"/>
    <lineage>
        <taxon>Bacteria</taxon>
        <taxon>Candidatus Aerophobota</taxon>
    </lineage>
</organism>
<dbReference type="InterPro" id="IPR017896">
    <property type="entry name" value="4Fe4S_Fe-S-bd"/>
</dbReference>
<gene>
    <name evidence="5" type="ORF">E3J95_05930</name>
</gene>
<sequence>MRVKNRNLRQSINSLLADLLNKGLLEAVLVPQPVPSKESVVQTLVTEPEKLEGANVLAPVLPVSSAQIVSHMTRLGASPKPLGLVMRSCEIRALIELVKLKQASLDNLVTIGIDCLGSYSVRDYADMVSRKEDPTHSLLEGVKEGEEGSYLRPACRVCEHSVPTFGDLTVGFIGLEWEEKFILEAGSQRGEEILAALHLDSSQSFPQREKAISQLTQERTNKRDELFSRTRKEISGWENLSSVFATCINCHNCMTACPLCYCKECFFSSSTFEFEPSKYLQLADRKGILKMPTDTLLFHLGRMNHMAVCCVGCGLCEQACPSNIALLKIFKMVGHQVQGVFKYVPGRSLEEEIPLAVFKEDELEKVGEE</sequence>
<dbReference type="SUPFAM" id="SSF46548">
    <property type="entry name" value="alpha-helical ferredoxin"/>
    <property type="match status" value="1"/>
</dbReference>
<dbReference type="Gene3D" id="1.10.1060.10">
    <property type="entry name" value="Alpha-helical ferredoxin"/>
    <property type="match status" value="1"/>
</dbReference>
<accession>A0A523QH53</accession>
<dbReference type="InterPro" id="IPR009051">
    <property type="entry name" value="Helical_ferredxn"/>
</dbReference>
<evidence type="ECO:0000313" key="6">
    <source>
        <dbReference type="Proteomes" id="UP000320781"/>
    </source>
</evidence>
<dbReference type="AlphaFoldDB" id="A0A523QH53"/>
<dbReference type="GO" id="GO:0051536">
    <property type="term" value="F:iron-sulfur cluster binding"/>
    <property type="evidence" value="ECO:0007669"/>
    <property type="project" value="UniProtKB-KW"/>
</dbReference>
<keyword evidence="3" id="KW-0411">Iron-sulfur</keyword>
<evidence type="ECO:0000259" key="4">
    <source>
        <dbReference type="PROSITE" id="PS51379"/>
    </source>
</evidence>
<dbReference type="Pfam" id="PF13183">
    <property type="entry name" value="Fer4_8"/>
    <property type="match status" value="1"/>
</dbReference>
<evidence type="ECO:0000313" key="5">
    <source>
        <dbReference type="EMBL" id="TES84813.1"/>
    </source>
</evidence>
<keyword evidence="1" id="KW-0479">Metal-binding</keyword>
<dbReference type="Proteomes" id="UP000320781">
    <property type="component" value="Unassembled WGS sequence"/>
</dbReference>
<evidence type="ECO:0000256" key="2">
    <source>
        <dbReference type="ARBA" id="ARBA00023004"/>
    </source>
</evidence>
<evidence type="ECO:0000256" key="3">
    <source>
        <dbReference type="ARBA" id="ARBA00023014"/>
    </source>
</evidence>
<keyword evidence="2" id="KW-0408">Iron</keyword>
<reference evidence="5 6" key="1">
    <citation type="submission" date="2019-03" db="EMBL/GenBank/DDBJ databases">
        <title>Metabolic potential of uncultured bacteria and archaea associated with petroleum seepage in deep-sea sediments.</title>
        <authorList>
            <person name="Dong X."/>
            <person name="Hubert C."/>
        </authorList>
    </citation>
    <scope>NUCLEOTIDE SEQUENCE [LARGE SCALE GENOMIC DNA]</scope>
    <source>
        <strain evidence="5">E44_bin92</strain>
    </source>
</reference>
<protein>
    <submittedName>
        <fullName evidence="5">Formate dehydrogenase</fullName>
    </submittedName>
</protein>
<dbReference type="Pfam" id="PF04432">
    <property type="entry name" value="FrhB_FdhB_C"/>
    <property type="match status" value="1"/>
</dbReference>
<evidence type="ECO:0000256" key="1">
    <source>
        <dbReference type="ARBA" id="ARBA00022723"/>
    </source>
</evidence>
<proteinExistence type="predicted"/>
<dbReference type="EMBL" id="SOKU01000289">
    <property type="protein sequence ID" value="TES84813.1"/>
    <property type="molecule type" value="Genomic_DNA"/>
</dbReference>
<dbReference type="PROSITE" id="PS00198">
    <property type="entry name" value="4FE4S_FER_1"/>
    <property type="match status" value="2"/>
</dbReference>
<name>A0A523QH53_UNCAE</name>
<comment type="caution">
    <text evidence="5">The sequence shown here is derived from an EMBL/GenBank/DDBJ whole genome shotgun (WGS) entry which is preliminary data.</text>
</comment>
<dbReference type="InterPro" id="IPR017900">
    <property type="entry name" value="4Fe4S_Fe_S_CS"/>
</dbReference>
<dbReference type="GO" id="GO:0046872">
    <property type="term" value="F:metal ion binding"/>
    <property type="evidence" value="ECO:0007669"/>
    <property type="project" value="UniProtKB-KW"/>
</dbReference>
<dbReference type="InterPro" id="IPR007525">
    <property type="entry name" value="FrhB_FdhB_C"/>
</dbReference>
<feature type="domain" description="4Fe-4S ferredoxin-type" evidence="4">
    <location>
        <begin position="301"/>
        <end position="330"/>
    </location>
</feature>
<dbReference type="PROSITE" id="PS51379">
    <property type="entry name" value="4FE4S_FER_2"/>
    <property type="match status" value="1"/>
</dbReference>